<dbReference type="Gene3D" id="3.40.50.1860">
    <property type="match status" value="2"/>
</dbReference>
<accession>A0A6V7P0E0</accession>
<dbReference type="Pfam" id="PF01177">
    <property type="entry name" value="Asp_Glu_race"/>
    <property type="match status" value="1"/>
</dbReference>
<dbReference type="InterPro" id="IPR015942">
    <property type="entry name" value="Asp/Glu/hydantoin_racemase"/>
</dbReference>
<dbReference type="SUPFAM" id="SSF53681">
    <property type="entry name" value="Aspartate/glutamate racemase"/>
    <property type="match status" value="2"/>
</dbReference>
<dbReference type="PANTHER" id="PTHR21198:SF7">
    <property type="entry name" value="ASPARTATE-GLUTAMATE RACEMASE FAMILY"/>
    <property type="match status" value="1"/>
</dbReference>
<evidence type="ECO:0000313" key="2">
    <source>
        <dbReference type="EMBL" id="CAD1824312.1"/>
    </source>
</evidence>
<evidence type="ECO:0008006" key="3">
    <source>
        <dbReference type="Google" id="ProtNLM"/>
    </source>
</evidence>
<protein>
    <recommendedName>
        <fullName evidence="3">Aspartate racemase</fullName>
    </recommendedName>
</protein>
<dbReference type="EMBL" id="LR862143">
    <property type="protein sequence ID" value="CAD1824312.1"/>
    <property type="molecule type" value="Genomic_DNA"/>
</dbReference>
<dbReference type="InterPro" id="IPR001920">
    <property type="entry name" value="Asp/Glu_race"/>
</dbReference>
<gene>
    <name evidence="2" type="ORF">CB5_LOCUS7523</name>
</gene>
<keyword evidence="1" id="KW-0413">Isomerase</keyword>
<name>A0A6V7P0E0_ANACO</name>
<evidence type="ECO:0000256" key="1">
    <source>
        <dbReference type="ARBA" id="ARBA00023235"/>
    </source>
</evidence>
<sequence length="330" mass="36159">MSCQLLSYPLHVVNASIFWNNRIHRKSRPCCSVSNSKQSSLLVKTDGNGRVLSESKNLDTGSPSSAAAALISGPVLSLPYTVGVIGGVSAALTLAFLEKLVAWSSQESQESLPFIVCNDPTLTREYVNASSRDNNGQTDYASIVRSLRRKRVFLERSGARCIVMPCHASHRWHEEISNDCSVPFLHVGDCVAKELKAADLKPIEAGSNVRIGLIATDSPLTASFYQEKLQNEGFEVVYPDKATMEHIVVPAVSAFRRKDMEGARTLSRIALQVLLVRAVNTIVLASDDITRILPRDDPLLEKCIDPMDILARETIAWAKSLEGNDPNVVE</sequence>
<reference evidence="2" key="1">
    <citation type="submission" date="2020-07" db="EMBL/GenBank/DDBJ databases">
        <authorList>
            <person name="Lin J."/>
        </authorList>
    </citation>
    <scope>NUCLEOTIDE SEQUENCE</scope>
</reference>
<organism evidence="2">
    <name type="scientific">Ananas comosus var. bracteatus</name>
    <name type="common">red pineapple</name>
    <dbReference type="NCBI Taxonomy" id="296719"/>
    <lineage>
        <taxon>Eukaryota</taxon>
        <taxon>Viridiplantae</taxon>
        <taxon>Streptophyta</taxon>
        <taxon>Embryophyta</taxon>
        <taxon>Tracheophyta</taxon>
        <taxon>Spermatophyta</taxon>
        <taxon>Magnoliopsida</taxon>
        <taxon>Liliopsida</taxon>
        <taxon>Poales</taxon>
        <taxon>Bromeliaceae</taxon>
        <taxon>Bromelioideae</taxon>
        <taxon>Ananas</taxon>
    </lineage>
</organism>
<dbReference type="GO" id="GO:0047661">
    <property type="term" value="F:amino-acid racemase activity"/>
    <property type="evidence" value="ECO:0007669"/>
    <property type="project" value="InterPro"/>
</dbReference>
<dbReference type="PANTHER" id="PTHR21198">
    <property type="entry name" value="GLUTAMATE RACEMASE"/>
    <property type="match status" value="1"/>
</dbReference>
<proteinExistence type="predicted"/>
<dbReference type="AlphaFoldDB" id="A0A6V7P0E0"/>